<evidence type="ECO:0000313" key="4">
    <source>
        <dbReference type="Proteomes" id="UP000298781"/>
    </source>
</evidence>
<dbReference type="InterPro" id="IPR011990">
    <property type="entry name" value="TPR-like_helical_dom_sf"/>
</dbReference>
<dbReference type="SUPFAM" id="SSF81901">
    <property type="entry name" value="HCP-like"/>
    <property type="match status" value="1"/>
</dbReference>
<gene>
    <name evidence="3" type="ORF">E8M01_30065</name>
</gene>
<dbReference type="EMBL" id="CP039690">
    <property type="protein sequence ID" value="QCI68105.1"/>
    <property type="molecule type" value="Genomic_DNA"/>
</dbReference>
<name>A0A4D7BBH4_9HYPH</name>
<organism evidence="3 4">
    <name type="scientific">Phreatobacter stygius</name>
    <dbReference type="NCBI Taxonomy" id="1940610"/>
    <lineage>
        <taxon>Bacteria</taxon>
        <taxon>Pseudomonadati</taxon>
        <taxon>Pseudomonadota</taxon>
        <taxon>Alphaproteobacteria</taxon>
        <taxon>Hyphomicrobiales</taxon>
        <taxon>Phreatobacteraceae</taxon>
        <taxon>Phreatobacter</taxon>
    </lineage>
</organism>
<dbReference type="InterPro" id="IPR050767">
    <property type="entry name" value="Sel1_AlgK"/>
</dbReference>
<evidence type="ECO:0000256" key="1">
    <source>
        <dbReference type="SAM" id="MobiDB-lite"/>
    </source>
</evidence>
<accession>A0A4D7BBH4</accession>
<keyword evidence="2" id="KW-0812">Transmembrane</keyword>
<evidence type="ECO:0000256" key="2">
    <source>
        <dbReference type="SAM" id="Phobius"/>
    </source>
</evidence>
<dbReference type="AlphaFoldDB" id="A0A4D7BBH4"/>
<feature type="region of interest" description="Disordered" evidence="1">
    <location>
        <begin position="300"/>
        <end position="332"/>
    </location>
</feature>
<dbReference type="Gene3D" id="1.25.40.10">
    <property type="entry name" value="Tetratricopeptide repeat domain"/>
    <property type="match status" value="1"/>
</dbReference>
<feature type="transmembrane region" description="Helical" evidence="2">
    <location>
        <begin position="341"/>
        <end position="360"/>
    </location>
</feature>
<feature type="compositionally biased region" description="Low complexity" evidence="1">
    <location>
        <begin position="311"/>
        <end position="325"/>
    </location>
</feature>
<dbReference type="PANTHER" id="PTHR11102">
    <property type="entry name" value="SEL-1-LIKE PROTEIN"/>
    <property type="match status" value="1"/>
</dbReference>
<evidence type="ECO:0000313" key="3">
    <source>
        <dbReference type="EMBL" id="QCI68105.1"/>
    </source>
</evidence>
<dbReference type="RefSeq" id="WP_136963525.1">
    <property type="nucleotide sequence ID" value="NZ_CP039690.1"/>
</dbReference>
<dbReference type="Proteomes" id="UP000298781">
    <property type="component" value="Chromosome"/>
</dbReference>
<sequence length="728" mass="79017">MIRKSLSCLVFGIGGAVLLAESSPSALGVAAIAGSLMTGAAGNFLHEIADKTDRRLLTAIFRRRPEINENNHILLALRQAHLLALDRVLTRYDSAWRDDRDASRSAKAERFSREARRFLKEAKLEAKTGAGALTDLERTVFAELPAAFNAAFAAGGKKSPEAALVDAQELRKDAEAAVLAELLMETGTDDGELPPLFRSIFIGVQGDGWFDIFVHGGVASLRENKAFHAIWTAERLAGISQQTDKLLTTVEQASIDAERRHQEAERRGERIEGKIDVILANTGGEASVIGGAASRASSVGRSSDPLMAYEPSPTATRAARSPSRRVAAEPGQVDRVGRSPAVMLLGLLVIGALTGVGLSWQHIVPLLASAPAIAANPCDFLAKAPWDKDSPYSGPARHDLPLQEVASDALSACRDAHAKYPNEARFQYQLGRALRARANSGRSPDAKRDLEEMHSFVSAAFNKNYPAARLDYAYNLIRGLGVGKNPEQGWRVLLQQLRPDADPSSWDAWSASEACAHLFEGFATPPGVPEGQRNALAFRYCDASFKKDRNPWAASYLSVMYFRGQGVTANPEQAFTYAALAEPTRIPGALHDLGWFYQEGAGGAGQSMSTGQRLKRATELFLEATKVHERQTGRYYTKSDNQLCFIYFGVLREGAAFEDEISPISSQDIINICRRAEEAGCPSGFYAFARMYSTGSYSAVGIPKDGNVATAYQGRFERAKAQRPNSCL</sequence>
<keyword evidence="2" id="KW-0472">Membrane</keyword>
<dbReference type="PANTHER" id="PTHR11102:SF160">
    <property type="entry name" value="ERAD-ASSOCIATED E3 UBIQUITIN-PROTEIN LIGASE COMPONENT HRD3"/>
    <property type="match status" value="1"/>
</dbReference>
<reference evidence="3 4" key="1">
    <citation type="submission" date="2019-04" db="EMBL/GenBank/DDBJ databases">
        <title>Phreatobacter aquaticus sp. nov.</title>
        <authorList>
            <person name="Choi A."/>
        </authorList>
    </citation>
    <scope>NUCLEOTIDE SEQUENCE [LARGE SCALE GENOMIC DNA]</scope>
    <source>
        <strain evidence="3 4">KCTC 52518</strain>
    </source>
</reference>
<dbReference type="OrthoDB" id="9816009at2"/>
<protein>
    <submittedName>
        <fullName evidence="3">Sel1 repeat family protein</fullName>
    </submittedName>
</protein>
<proteinExistence type="predicted"/>
<keyword evidence="2" id="KW-1133">Transmembrane helix</keyword>
<dbReference type="KEGG" id="pstg:E8M01_30065"/>
<keyword evidence="4" id="KW-1185">Reference proteome</keyword>